<comment type="caution">
    <text evidence="2">The sequence shown here is derived from an EMBL/GenBank/DDBJ whole genome shotgun (WGS) entry which is preliminary data.</text>
</comment>
<sequence length="136" mass="15484">MDYRDLNIGDKIGNKDIAELFLCSNQGGVRKSKKTNTIVLIAKFDNCSYKHRKEGDTLYFTGMGKKGNQEMKRQNKSILNAADEGFALHLFEVYEEGTYEYAGEVELADIPLVEEQADDTGAMRDVFMFPLKKRNK</sequence>
<dbReference type="InterPro" id="IPR058712">
    <property type="entry name" value="SRA_ScoMcrA"/>
</dbReference>
<dbReference type="Pfam" id="PF26348">
    <property type="entry name" value="SRA_ScoMcrA"/>
    <property type="match status" value="1"/>
</dbReference>
<keyword evidence="3" id="KW-1185">Reference proteome</keyword>
<accession>A0A9W6LNU6</accession>
<evidence type="ECO:0000259" key="1">
    <source>
        <dbReference type="Pfam" id="PF26348"/>
    </source>
</evidence>
<organism evidence="2 3">
    <name type="scientific">Propionigenium maris DSM 9537</name>
    <dbReference type="NCBI Taxonomy" id="1123000"/>
    <lineage>
        <taxon>Bacteria</taxon>
        <taxon>Fusobacteriati</taxon>
        <taxon>Fusobacteriota</taxon>
        <taxon>Fusobacteriia</taxon>
        <taxon>Fusobacteriales</taxon>
        <taxon>Fusobacteriaceae</taxon>
        <taxon>Propionigenium</taxon>
    </lineage>
</organism>
<protein>
    <recommendedName>
        <fullName evidence="1">ScoMcrA-like SRA domain-containing protein</fullName>
    </recommendedName>
</protein>
<gene>
    <name evidence="2" type="ORF">PM10SUCC1_28030</name>
</gene>
<dbReference type="Proteomes" id="UP001144471">
    <property type="component" value="Unassembled WGS sequence"/>
</dbReference>
<dbReference type="RefSeq" id="WP_281836833.1">
    <property type="nucleotide sequence ID" value="NZ_BSDY01000015.1"/>
</dbReference>
<reference evidence="2" key="1">
    <citation type="submission" date="2022-12" db="EMBL/GenBank/DDBJ databases">
        <title>Reference genome sequencing for broad-spectrum identification of bacterial and archaeal isolates by mass spectrometry.</title>
        <authorList>
            <person name="Sekiguchi Y."/>
            <person name="Tourlousse D.M."/>
        </authorList>
    </citation>
    <scope>NUCLEOTIDE SEQUENCE</scope>
    <source>
        <strain evidence="2">10succ1</strain>
    </source>
</reference>
<dbReference type="AlphaFoldDB" id="A0A9W6LNU6"/>
<dbReference type="EMBL" id="BSDY01000015">
    <property type="protein sequence ID" value="GLI57289.1"/>
    <property type="molecule type" value="Genomic_DNA"/>
</dbReference>
<evidence type="ECO:0000313" key="2">
    <source>
        <dbReference type="EMBL" id="GLI57289.1"/>
    </source>
</evidence>
<proteinExistence type="predicted"/>
<name>A0A9W6LNU6_9FUSO</name>
<evidence type="ECO:0000313" key="3">
    <source>
        <dbReference type="Proteomes" id="UP001144471"/>
    </source>
</evidence>
<feature type="domain" description="ScoMcrA-like SRA" evidence="1">
    <location>
        <begin position="9"/>
        <end position="132"/>
    </location>
</feature>